<feature type="transmembrane region" description="Helical" evidence="6">
    <location>
        <begin position="59"/>
        <end position="77"/>
    </location>
</feature>
<comment type="subcellular location">
    <subcellularLocation>
        <location evidence="1">Membrane</location>
        <topology evidence="1">Multi-pass membrane protein</topology>
    </subcellularLocation>
</comment>
<reference evidence="9" key="2">
    <citation type="submission" date="2022-03" db="EMBL/GenBank/DDBJ databases">
        <title>Draft title - Genomic analysis of global carrot germplasm unveils the trajectory of domestication and the origin of high carotenoid orange carrot.</title>
        <authorList>
            <person name="Iorizzo M."/>
            <person name="Ellison S."/>
            <person name="Senalik D."/>
            <person name="Macko-Podgorni A."/>
            <person name="Grzebelus D."/>
            <person name="Bostan H."/>
            <person name="Rolling W."/>
            <person name="Curaba J."/>
            <person name="Simon P."/>
        </authorList>
    </citation>
    <scope>NUCLEOTIDE SEQUENCE</scope>
    <source>
        <tissue evidence="9">Leaf</tissue>
    </source>
</reference>
<dbReference type="AlphaFoldDB" id="A0A175YRR9"/>
<dbReference type="EMBL" id="LNRQ01000008">
    <property type="protein sequence ID" value="KZM86097.1"/>
    <property type="molecule type" value="Genomic_DNA"/>
</dbReference>
<dbReference type="OrthoDB" id="204175at2759"/>
<dbReference type="EMBL" id="CP093350">
    <property type="protein sequence ID" value="WOH13674.1"/>
    <property type="molecule type" value="Genomic_DNA"/>
</dbReference>
<dbReference type="Gramene" id="KZM86097">
    <property type="protein sequence ID" value="KZM86097"/>
    <property type="gene ID" value="DCAR_026481"/>
</dbReference>
<feature type="transmembrane region" description="Helical" evidence="6">
    <location>
        <begin position="20"/>
        <end position="38"/>
    </location>
</feature>
<reference evidence="8" key="1">
    <citation type="journal article" date="2016" name="Nat. Genet.">
        <title>A high-quality carrot genome assembly provides new insights into carotenoid accumulation and asterid genome evolution.</title>
        <authorList>
            <person name="Iorizzo M."/>
            <person name="Ellison S."/>
            <person name="Senalik D."/>
            <person name="Zeng P."/>
            <person name="Satapoomin P."/>
            <person name="Huang J."/>
            <person name="Bowman M."/>
            <person name="Iovene M."/>
            <person name="Sanseverino W."/>
            <person name="Cavagnaro P."/>
            <person name="Yildiz M."/>
            <person name="Macko-Podgorni A."/>
            <person name="Moranska E."/>
            <person name="Grzebelus E."/>
            <person name="Grzebelus D."/>
            <person name="Ashrafi H."/>
            <person name="Zheng Z."/>
            <person name="Cheng S."/>
            <person name="Spooner D."/>
            <person name="Van Deynze A."/>
            <person name="Simon P."/>
        </authorList>
    </citation>
    <scope>NUCLEOTIDE SEQUENCE [LARGE SCALE GENOMIC DNA]</scope>
    <source>
        <tissue evidence="8">Leaf</tissue>
    </source>
</reference>
<dbReference type="InterPro" id="IPR006634">
    <property type="entry name" value="TLC-dom"/>
</dbReference>
<evidence type="ECO:0000256" key="5">
    <source>
        <dbReference type="PROSITE-ProRule" id="PRU00205"/>
    </source>
</evidence>
<proteinExistence type="predicted"/>
<evidence type="ECO:0000259" key="7">
    <source>
        <dbReference type="PROSITE" id="PS50922"/>
    </source>
</evidence>
<dbReference type="Pfam" id="PF03798">
    <property type="entry name" value="TRAM_LAG1_CLN8"/>
    <property type="match status" value="1"/>
</dbReference>
<feature type="transmembrane region" description="Helical" evidence="6">
    <location>
        <begin position="123"/>
        <end position="141"/>
    </location>
</feature>
<dbReference type="STRING" id="79200.A0A175YRR9"/>
<dbReference type="OMA" id="ACQNTWS"/>
<gene>
    <name evidence="8" type="ORF">DCAR_026481</name>
    <name evidence="9" type="ORF">DCAR_0833185</name>
</gene>
<evidence type="ECO:0000256" key="6">
    <source>
        <dbReference type="SAM" id="Phobius"/>
    </source>
</evidence>
<keyword evidence="10" id="KW-1185">Reference proteome</keyword>
<keyword evidence="4 5" id="KW-0472">Membrane</keyword>
<evidence type="ECO:0000256" key="2">
    <source>
        <dbReference type="ARBA" id="ARBA00022692"/>
    </source>
</evidence>
<evidence type="ECO:0000313" key="10">
    <source>
        <dbReference type="Proteomes" id="UP000077755"/>
    </source>
</evidence>
<protein>
    <recommendedName>
        <fullName evidence="7">TLC domain-containing protein</fullName>
    </recommendedName>
</protein>
<keyword evidence="2 5" id="KW-0812">Transmembrane</keyword>
<evidence type="ECO:0000256" key="1">
    <source>
        <dbReference type="ARBA" id="ARBA00004141"/>
    </source>
</evidence>
<evidence type="ECO:0000313" key="9">
    <source>
        <dbReference type="EMBL" id="WOH13674.1"/>
    </source>
</evidence>
<accession>A0A175YRR9</accession>
<evidence type="ECO:0000256" key="4">
    <source>
        <dbReference type="ARBA" id="ARBA00023136"/>
    </source>
</evidence>
<dbReference type="Proteomes" id="UP000077755">
    <property type="component" value="Chromosome 8"/>
</dbReference>
<dbReference type="GO" id="GO:0016020">
    <property type="term" value="C:membrane"/>
    <property type="evidence" value="ECO:0007669"/>
    <property type="project" value="UniProtKB-SubCell"/>
</dbReference>
<feature type="transmembrane region" description="Helical" evidence="6">
    <location>
        <begin position="224"/>
        <end position="244"/>
    </location>
</feature>
<feature type="transmembrane region" description="Helical" evidence="6">
    <location>
        <begin position="188"/>
        <end position="212"/>
    </location>
</feature>
<dbReference type="PANTHER" id="PTHR31766:SF8">
    <property type="entry name" value="TLC DOMAIN-CONTAINING PROTEIN"/>
    <property type="match status" value="1"/>
</dbReference>
<dbReference type="InterPro" id="IPR040327">
    <property type="entry name" value="At5g14285-like"/>
</dbReference>
<dbReference type="KEGG" id="dcr:108197088"/>
<dbReference type="PANTHER" id="PTHR31766">
    <property type="entry name" value="GLABROUS1 ENHANCER-BINDING PROTEIN-LIKE 2"/>
    <property type="match status" value="1"/>
</dbReference>
<organism evidence="8">
    <name type="scientific">Daucus carota subsp. sativus</name>
    <name type="common">Carrot</name>
    <dbReference type="NCBI Taxonomy" id="79200"/>
    <lineage>
        <taxon>Eukaryota</taxon>
        <taxon>Viridiplantae</taxon>
        <taxon>Streptophyta</taxon>
        <taxon>Embryophyta</taxon>
        <taxon>Tracheophyta</taxon>
        <taxon>Spermatophyta</taxon>
        <taxon>Magnoliopsida</taxon>
        <taxon>eudicotyledons</taxon>
        <taxon>Gunneridae</taxon>
        <taxon>Pentapetalae</taxon>
        <taxon>asterids</taxon>
        <taxon>campanulids</taxon>
        <taxon>Apiales</taxon>
        <taxon>Apiaceae</taxon>
        <taxon>Apioideae</taxon>
        <taxon>Scandiceae</taxon>
        <taxon>Daucinae</taxon>
        <taxon>Daucus</taxon>
        <taxon>Daucus sect. Daucus</taxon>
    </lineage>
</organism>
<sequence length="264" mass="30027">MEKIFNIFIKNCLGAETLTLYSSPLATFICMFLIIYLFSYFKLFRSWNSKHRAEASSSFISLAHGTPAVILALFAILPDSTSPLSGFTSPNTEFQNMVLDFSIAYFVIDLSHYMVFFPSDALFIAHHLATLYVFTTCRFVVRHGSVPILILLILAEITSACQNTWSIAGYRKSDVPAARRLHEFLSPLFYAFYTVVRGILGPIFVYAMAVYYTSGAADGIIPRWAWISWMCVIVCAVLLSILWITDKWIAFYKDNHRIKDVIQK</sequence>
<dbReference type="SMART" id="SM00724">
    <property type="entry name" value="TLC"/>
    <property type="match status" value="1"/>
</dbReference>
<evidence type="ECO:0000256" key="3">
    <source>
        <dbReference type="ARBA" id="ARBA00022989"/>
    </source>
</evidence>
<feature type="domain" description="TLC" evidence="7">
    <location>
        <begin position="50"/>
        <end position="256"/>
    </location>
</feature>
<evidence type="ECO:0000313" key="8">
    <source>
        <dbReference type="EMBL" id="KZM86097.1"/>
    </source>
</evidence>
<name>A0A175YRR9_DAUCS</name>
<keyword evidence="3 6" id="KW-1133">Transmembrane helix</keyword>
<dbReference type="PROSITE" id="PS50922">
    <property type="entry name" value="TLC"/>
    <property type="match status" value="1"/>
</dbReference>